<proteinExistence type="predicted"/>
<dbReference type="EMBL" id="CADCUC010000013">
    <property type="protein sequence ID" value="CAA9305081.1"/>
    <property type="molecule type" value="Genomic_DNA"/>
</dbReference>
<evidence type="ECO:0000313" key="1">
    <source>
        <dbReference type="EMBL" id="CAA9305081.1"/>
    </source>
</evidence>
<feature type="non-terminal residue" evidence="1">
    <location>
        <position position="1"/>
    </location>
</feature>
<name>A0A6J4KHG6_9HYPH</name>
<protein>
    <submittedName>
        <fullName evidence="1">Uncharacterized protein</fullName>
    </submittedName>
</protein>
<accession>A0A6J4KHG6</accession>
<feature type="non-terminal residue" evidence="1">
    <location>
        <position position="70"/>
    </location>
</feature>
<gene>
    <name evidence="1" type="ORF">AVDCRST_MAG90-53</name>
</gene>
<sequence length="70" mass="7369">VDLALSSQEGAARLCSPVRRGRRVRGAISGVESHASHGKIHVPTFFLGPDRSPGRGRGEVCLADVPEVGH</sequence>
<reference evidence="1" key="1">
    <citation type="submission" date="2020-02" db="EMBL/GenBank/DDBJ databases">
        <authorList>
            <person name="Meier V. D."/>
        </authorList>
    </citation>
    <scope>NUCLEOTIDE SEQUENCE</scope>
    <source>
        <strain evidence="1">AVDCRST_MAG90</strain>
    </source>
</reference>
<dbReference type="AlphaFoldDB" id="A0A6J4KHG6"/>
<organism evidence="1">
    <name type="scientific">uncultured Microvirga sp</name>
    <dbReference type="NCBI Taxonomy" id="412392"/>
    <lineage>
        <taxon>Bacteria</taxon>
        <taxon>Pseudomonadati</taxon>
        <taxon>Pseudomonadota</taxon>
        <taxon>Alphaproteobacteria</taxon>
        <taxon>Hyphomicrobiales</taxon>
        <taxon>Methylobacteriaceae</taxon>
        <taxon>Microvirga</taxon>
        <taxon>environmental samples</taxon>
    </lineage>
</organism>